<reference evidence="1" key="1">
    <citation type="journal article" date="2010" name="Microbiology">
        <title>The endolysins of bacteriophages CMP1 and CN77 are specific for the lysis of Clavibacter michiganensis strains.</title>
        <authorList>
            <person name="Wittmann J."/>
            <person name="Eichenlaub R."/>
            <person name="Dreiseikelmann B."/>
        </authorList>
    </citation>
    <scope>NUCLEOTIDE SEQUENCE</scope>
</reference>
<organism evidence="1">
    <name type="scientific">Clavibacter phage CN77</name>
    <dbReference type="NCBI Taxonomy" id="686440"/>
    <lineage>
        <taxon>Viruses</taxon>
    </lineage>
</organism>
<accession>D0VPQ1</accession>
<proteinExistence type="predicted"/>
<evidence type="ECO:0000313" key="1">
    <source>
        <dbReference type="EMBL" id="ACY27523.1"/>
    </source>
</evidence>
<name>D0VPQ1_9VIRU</name>
<protein>
    <submittedName>
        <fullName evidence="1">Uncharacterized protein</fullName>
    </submittedName>
</protein>
<gene>
    <name evidence="1" type="ORF">CN77-05</name>
</gene>
<dbReference type="EMBL" id="GU097882">
    <property type="protein sequence ID" value="ACY27523.1"/>
    <property type="molecule type" value="Genomic_DNA"/>
</dbReference>
<sequence length="314" mass="33882">MDGPQRLVHPPRGVRVGVDVRNVVLVQAAQVRQAHDRPALRGTRTAEPEGAERVGLDEVLKAAVVVALDPHLLGVATDGLVDLRSEQAHAVNSRLGGLRERSLLSPPALAREVTDVTEHDELFRRLCRDDLERHVHGSLVVELLAAPVLEDAVPDLGVRDANGRLPCRRTRRPGERLDLNGRGRLDHRPQRVLVLELALVVDALGLELVLVVLVVELAPVVLLERLHDAVLGRVPAVHGEDGVAGQAGAGDDLTGALVPGPGLCHALFEDLRNRDRVLQVAADRVPTEPRLGLDVRSRAGHVDDRAVLCLPLAD</sequence>